<dbReference type="EMBL" id="RJTJ01000020">
    <property type="protein sequence ID" value="RUM02090.1"/>
    <property type="molecule type" value="Genomic_DNA"/>
</dbReference>
<dbReference type="PRINTS" id="PR00080">
    <property type="entry name" value="SDRFAMILY"/>
</dbReference>
<dbReference type="PANTHER" id="PTHR43477">
    <property type="entry name" value="DIHYDROANTICAPSIN 7-DEHYDROGENASE"/>
    <property type="match status" value="1"/>
</dbReference>
<evidence type="ECO:0000313" key="3">
    <source>
        <dbReference type="EMBL" id="RUM02090.1"/>
    </source>
</evidence>
<evidence type="ECO:0000313" key="4">
    <source>
        <dbReference type="Proteomes" id="UP000278081"/>
    </source>
</evidence>
<comment type="caution">
    <text evidence="3">The sequence shown here is derived from an EMBL/GenBank/DDBJ whole genome shotgun (WGS) entry which is preliminary data.</text>
</comment>
<dbReference type="CDD" id="cd05233">
    <property type="entry name" value="SDR_c"/>
    <property type="match status" value="1"/>
</dbReference>
<gene>
    <name evidence="3" type="ORF">EFR84_21420</name>
</gene>
<dbReference type="AlphaFoldDB" id="A0A432NQZ2"/>
<dbReference type="OrthoDB" id="9789398at2"/>
<dbReference type="InterPro" id="IPR002347">
    <property type="entry name" value="SDR_fam"/>
</dbReference>
<dbReference type="RefSeq" id="WP_126910634.1">
    <property type="nucleotide sequence ID" value="NZ_ML133767.1"/>
</dbReference>
<protein>
    <submittedName>
        <fullName evidence="3">SDR family oxidoreductase</fullName>
    </submittedName>
</protein>
<sequence length="254" mass="27557">MSRLQNKSVLITGGANGAGAASAQLFAEEGARVMIADRDAKAAGALVAALQARNLDVRFVHADVSRPEDAEAAYRAAHEAFGRVDILFNHAGIIIVKPFLECTLEEWDELMDNNAKSAFLMSRLVLPEMLERGKGVLIFTSTTGVRAATHLEALYCASKSAMHQMARALAVEYRDQGIRANLICPSFVRTHHGEHEIEQLRSYGVFASENDVNAMQGRICEPEEVAEVALFLASDASSFVNGAEIFVDNTFTAV</sequence>
<evidence type="ECO:0000256" key="2">
    <source>
        <dbReference type="ARBA" id="ARBA00023002"/>
    </source>
</evidence>
<dbReference type="GO" id="GO:0016491">
    <property type="term" value="F:oxidoreductase activity"/>
    <property type="evidence" value="ECO:0007669"/>
    <property type="project" value="UniProtKB-KW"/>
</dbReference>
<name>A0A432NQZ2_9HYPH</name>
<dbReference type="PRINTS" id="PR00081">
    <property type="entry name" value="GDHRDH"/>
</dbReference>
<dbReference type="Gene3D" id="3.40.50.720">
    <property type="entry name" value="NAD(P)-binding Rossmann-like Domain"/>
    <property type="match status" value="1"/>
</dbReference>
<proteinExistence type="inferred from homology"/>
<dbReference type="InterPro" id="IPR051122">
    <property type="entry name" value="SDR_DHRS6-like"/>
</dbReference>
<keyword evidence="2" id="KW-0560">Oxidoreductase</keyword>
<organism evidence="3 4">
    <name type="scientific">Rhizobium chutanense</name>
    <dbReference type="NCBI Taxonomy" id="2035448"/>
    <lineage>
        <taxon>Bacteria</taxon>
        <taxon>Pseudomonadati</taxon>
        <taxon>Pseudomonadota</taxon>
        <taxon>Alphaproteobacteria</taxon>
        <taxon>Hyphomicrobiales</taxon>
        <taxon>Rhizobiaceae</taxon>
        <taxon>Rhizobium/Agrobacterium group</taxon>
        <taxon>Rhizobium</taxon>
    </lineage>
</organism>
<accession>A0A432NQZ2</accession>
<dbReference type="InterPro" id="IPR036291">
    <property type="entry name" value="NAD(P)-bd_dom_sf"/>
</dbReference>
<dbReference type="Proteomes" id="UP000278081">
    <property type="component" value="Unassembled WGS sequence"/>
</dbReference>
<dbReference type="PANTHER" id="PTHR43477:SF1">
    <property type="entry name" value="DIHYDROANTICAPSIN 7-DEHYDROGENASE"/>
    <property type="match status" value="1"/>
</dbReference>
<dbReference type="Pfam" id="PF13561">
    <property type="entry name" value="adh_short_C2"/>
    <property type="match status" value="1"/>
</dbReference>
<reference evidence="3 4" key="1">
    <citation type="submission" date="2018-11" db="EMBL/GenBank/DDBJ databases">
        <title>Rhizobium chutanense sp. nov., isolated from root nodules of Phaseolus vulgaris in China.</title>
        <authorList>
            <person name="Huo Y."/>
        </authorList>
    </citation>
    <scope>NUCLEOTIDE SEQUENCE [LARGE SCALE GENOMIC DNA]</scope>
    <source>
        <strain evidence="3 4">C16</strain>
    </source>
</reference>
<evidence type="ECO:0000256" key="1">
    <source>
        <dbReference type="ARBA" id="ARBA00006484"/>
    </source>
</evidence>
<dbReference type="SUPFAM" id="SSF51735">
    <property type="entry name" value="NAD(P)-binding Rossmann-fold domains"/>
    <property type="match status" value="1"/>
</dbReference>
<dbReference type="FunFam" id="3.40.50.720:FF:000084">
    <property type="entry name" value="Short-chain dehydrogenase reductase"/>
    <property type="match status" value="1"/>
</dbReference>
<comment type="similarity">
    <text evidence="1">Belongs to the short-chain dehydrogenases/reductases (SDR) family.</text>
</comment>